<accession>A0ACC1JZG0</accession>
<keyword evidence="2" id="KW-1185">Reference proteome</keyword>
<evidence type="ECO:0000313" key="2">
    <source>
        <dbReference type="Proteomes" id="UP001140234"/>
    </source>
</evidence>
<reference evidence="1" key="1">
    <citation type="submission" date="2022-07" db="EMBL/GenBank/DDBJ databases">
        <title>Phylogenomic reconstructions and comparative analyses of Kickxellomycotina fungi.</title>
        <authorList>
            <person name="Reynolds N.K."/>
            <person name="Stajich J.E."/>
            <person name="Barry K."/>
            <person name="Grigoriev I.V."/>
            <person name="Crous P."/>
            <person name="Smith M.E."/>
        </authorList>
    </citation>
    <scope>NUCLEOTIDE SEQUENCE</scope>
    <source>
        <strain evidence="1">CBS 109366</strain>
    </source>
</reference>
<gene>
    <name evidence="1" type="ORF">IWQ57_002710</name>
</gene>
<dbReference type="EMBL" id="JANBUJ010000751">
    <property type="protein sequence ID" value="KAJ2770335.1"/>
    <property type="molecule type" value="Genomic_DNA"/>
</dbReference>
<dbReference type="Proteomes" id="UP001140234">
    <property type="component" value="Unassembled WGS sequence"/>
</dbReference>
<evidence type="ECO:0000313" key="1">
    <source>
        <dbReference type="EMBL" id="KAJ2770335.1"/>
    </source>
</evidence>
<sequence length="258" mass="27881">MYPYTDRRYLVPVHHPLHPSPLHPSQLHPSQLHPSQLHPSQLYPSQLHPSQYQQQPGYGGYQQYSATQPMYSEPGGFVMPVVPGVRDTRIDGGYGQSPLGFVMPAPHPCTHAPLGGSMYSMAPPRPMGDPGGFVVPGTQYPPLHQQEPLSPAFTSTSSVSTAQQYPYASHAVAPQPLSARGGYLSPPSSVAPLSPTAPPMARDAPSRQGSIFSRLTRASRRSGASETVVGSQLRPKHHLLHRQPPRPESGATFRQGDA</sequence>
<proteinExistence type="predicted"/>
<organism evidence="1 2">
    <name type="scientific">Coemansia nantahalensis</name>
    <dbReference type="NCBI Taxonomy" id="2789366"/>
    <lineage>
        <taxon>Eukaryota</taxon>
        <taxon>Fungi</taxon>
        <taxon>Fungi incertae sedis</taxon>
        <taxon>Zoopagomycota</taxon>
        <taxon>Kickxellomycotina</taxon>
        <taxon>Kickxellomycetes</taxon>
        <taxon>Kickxellales</taxon>
        <taxon>Kickxellaceae</taxon>
        <taxon>Coemansia</taxon>
    </lineage>
</organism>
<protein>
    <submittedName>
        <fullName evidence="1">Uncharacterized protein</fullName>
    </submittedName>
</protein>
<name>A0ACC1JZG0_9FUNG</name>
<comment type="caution">
    <text evidence="1">The sequence shown here is derived from an EMBL/GenBank/DDBJ whole genome shotgun (WGS) entry which is preliminary data.</text>
</comment>